<proteinExistence type="inferred from homology"/>
<feature type="transmembrane region" description="Helical" evidence="9">
    <location>
        <begin position="280"/>
        <end position="306"/>
    </location>
</feature>
<feature type="transmembrane region" description="Helical" evidence="9">
    <location>
        <begin position="501"/>
        <end position="524"/>
    </location>
</feature>
<accession>A0ABN8PET4</accession>
<evidence type="ECO:0000256" key="5">
    <source>
        <dbReference type="ARBA" id="ARBA00022842"/>
    </source>
</evidence>
<evidence type="ECO:0000259" key="10">
    <source>
        <dbReference type="Pfam" id="PF01769"/>
    </source>
</evidence>
<keyword evidence="5" id="KW-0460">Magnesium</keyword>
<comment type="caution">
    <text evidence="11">The sequence shown here is derived from an EMBL/GenBank/DDBJ whole genome shotgun (WGS) entry which is preliminary data.</text>
</comment>
<feature type="transmembrane region" description="Helical" evidence="9">
    <location>
        <begin position="545"/>
        <end position="568"/>
    </location>
</feature>
<dbReference type="Proteomes" id="UP001159405">
    <property type="component" value="Unassembled WGS sequence"/>
</dbReference>
<dbReference type="EMBL" id="CALNXK010000067">
    <property type="protein sequence ID" value="CAH3141659.1"/>
    <property type="molecule type" value="Genomic_DNA"/>
</dbReference>
<keyword evidence="6 9" id="KW-1133">Transmembrane helix</keyword>
<protein>
    <recommendedName>
        <fullName evidence="10">SLC41A/MgtE integral membrane domain-containing protein</fullName>
    </recommendedName>
</protein>
<keyword evidence="12" id="KW-1185">Reference proteome</keyword>
<dbReference type="InterPro" id="IPR036739">
    <property type="entry name" value="SLC41_membr_dom_sf"/>
</dbReference>
<dbReference type="Gene3D" id="1.10.357.20">
    <property type="entry name" value="SLC41 divalent cation transporters, integral membrane domain"/>
    <property type="match status" value="2"/>
</dbReference>
<evidence type="ECO:0000256" key="3">
    <source>
        <dbReference type="ARBA" id="ARBA00022448"/>
    </source>
</evidence>
<feature type="transmembrane region" description="Helical" evidence="9">
    <location>
        <begin position="475"/>
        <end position="495"/>
    </location>
</feature>
<dbReference type="Pfam" id="PF01769">
    <property type="entry name" value="MgtE"/>
    <property type="match status" value="2"/>
</dbReference>
<dbReference type="PANTHER" id="PTHR16228">
    <property type="entry name" value="DIVALENT CATION TRANSPORTER SOLUTE CARRIER FAMILY 41"/>
    <property type="match status" value="1"/>
</dbReference>
<keyword evidence="4 9" id="KW-0812">Transmembrane</keyword>
<evidence type="ECO:0000256" key="6">
    <source>
        <dbReference type="ARBA" id="ARBA00022989"/>
    </source>
</evidence>
<feature type="transmembrane region" description="Helical" evidence="9">
    <location>
        <begin position="318"/>
        <end position="342"/>
    </location>
</feature>
<feature type="transmembrane region" description="Helical" evidence="9">
    <location>
        <begin position="385"/>
        <end position="405"/>
    </location>
</feature>
<feature type="transmembrane region" description="Helical" evidence="9">
    <location>
        <begin position="354"/>
        <end position="373"/>
    </location>
</feature>
<keyword evidence="3" id="KW-0813">Transport</keyword>
<dbReference type="SUPFAM" id="SSF161093">
    <property type="entry name" value="MgtE membrane domain-like"/>
    <property type="match status" value="2"/>
</dbReference>
<evidence type="ECO:0000256" key="8">
    <source>
        <dbReference type="ARBA" id="ARBA00023136"/>
    </source>
</evidence>
<dbReference type="PANTHER" id="PTHR16228:SF7">
    <property type="entry name" value="SLC41A_MGTE INTEGRAL MEMBRANE DOMAIN-CONTAINING PROTEIN"/>
    <property type="match status" value="1"/>
</dbReference>
<keyword evidence="7" id="KW-0406">Ion transport</keyword>
<evidence type="ECO:0000256" key="7">
    <source>
        <dbReference type="ARBA" id="ARBA00023065"/>
    </source>
</evidence>
<evidence type="ECO:0000256" key="9">
    <source>
        <dbReference type="SAM" id="Phobius"/>
    </source>
</evidence>
<dbReference type="InterPro" id="IPR006667">
    <property type="entry name" value="SLC41_membr_dom"/>
</dbReference>
<dbReference type="InterPro" id="IPR045349">
    <property type="entry name" value="SLC41A1-3"/>
</dbReference>
<feature type="transmembrane region" description="Helical" evidence="9">
    <location>
        <begin position="162"/>
        <end position="184"/>
    </location>
</feature>
<evidence type="ECO:0000256" key="1">
    <source>
        <dbReference type="ARBA" id="ARBA00004141"/>
    </source>
</evidence>
<comment type="similarity">
    <text evidence="2">Belongs to the SLC41A transporter family.</text>
</comment>
<gene>
    <name evidence="11" type="ORF">PLOB_00041882</name>
</gene>
<feature type="transmembrane region" description="Helical" evidence="9">
    <location>
        <begin position="245"/>
        <end position="268"/>
    </location>
</feature>
<keyword evidence="8 9" id="KW-0472">Membrane</keyword>
<feature type="domain" description="SLC41A/MgtE integral membrane" evidence="10">
    <location>
        <begin position="203"/>
        <end position="336"/>
    </location>
</feature>
<evidence type="ECO:0000256" key="4">
    <source>
        <dbReference type="ARBA" id="ARBA00022692"/>
    </source>
</evidence>
<feature type="domain" description="SLC41A/MgtE integral membrane" evidence="10">
    <location>
        <begin position="420"/>
        <end position="560"/>
    </location>
</feature>
<reference evidence="11 12" key="1">
    <citation type="submission" date="2022-05" db="EMBL/GenBank/DDBJ databases">
        <authorList>
            <consortium name="Genoscope - CEA"/>
            <person name="William W."/>
        </authorList>
    </citation>
    <scope>NUCLEOTIDE SEQUENCE [LARGE SCALE GENOMIC DNA]</scope>
</reference>
<organism evidence="11 12">
    <name type="scientific">Porites lobata</name>
    <dbReference type="NCBI Taxonomy" id="104759"/>
    <lineage>
        <taxon>Eukaryota</taxon>
        <taxon>Metazoa</taxon>
        <taxon>Cnidaria</taxon>
        <taxon>Anthozoa</taxon>
        <taxon>Hexacorallia</taxon>
        <taxon>Scleractinia</taxon>
        <taxon>Fungiina</taxon>
        <taxon>Poritidae</taxon>
        <taxon>Porites</taxon>
    </lineage>
</organism>
<evidence type="ECO:0000313" key="12">
    <source>
        <dbReference type="Proteomes" id="UP001159405"/>
    </source>
</evidence>
<name>A0ABN8PET4_9CNID</name>
<evidence type="ECO:0000313" key="11">
    <source>
        <dbReference type="EMBL" id="CAH3141659.1"/>
    </source>
</evidence>
<evidence type="ECO:0000256" key="2">
    <source>
        <dbReference type="ARBA" id="ARBA00009749"/>
    </source>
</evidence>
<feature type="transmembrane region" description="Helical" evidence="9">
    <location>
        <begin position="196"/>
        <end position="213"/>
    </location>
</feature>
<comment type="subcellular location">
    <subcellularLocation>
        <location evidence="1">Membrane</location>
        <topology evidence="1">Multi-pass membrane protein</topology>
    </subcellularLocation>
</comment>
<sequence>MTSDTLMTSLPLNGLLQFGVNLEIAAKNSSVRKRVNRESSKRIDGACENYGTEMVPKIAVVPNDLRDLDDDETGEKQLSKTWTEEENEYLLSDRENIDEINYGGHHETTKNGSQLHVANGDLTYDESSDQFVPLLKEHRHDEFDTEISGLGDSSLKEGSFTIGLQVFFPFLIAGFGTVSAGILLDVVQHWQVYKDISEIFILVPALLGLKGNLEMTLASRLSTAANVGHMDCAKSQWKLIGGNLALLQVQATVVGSLAAFAAVVMGWILDGEFKIHHATLLCASSLVTATLASLILGSVMAAVVVFSRKCNINPDNVATPIAASLGDLITLALLSAISRFLHSCLDTEGGTHHWIAPVISLGFFIILPLWVYITHNNAFTHSVLYTGWSPVLSAMIISSTGGLILDFAVDKYHGIAVFSPVINGVGGNLVAVQASRLSTGLHQLGKPGEVQEKSKFHGCIDTFFGSGLHARTTRVLLFMVIPGNLIFLYTIRVLQAGHTTLTLLFTSVYLLAGLIQVAILLLTANWLVHWMWKRGKDPDNYCIPYLTALGDFLGTGLLAVSFHLLWLIGDRDADVGD</sequence>